<evidence type="ECO:0000313" key="2">
    <source>
        <dbReference type="EMBL" id="CAI9777018.1"/>
    </source>
</evidence>
<accession>A0AAD1ZWT1</accession>
<dbReference type="AlphaFoldDB" id="A0AAD1ZWT1"/>
<reference evidence="2" key="1">
    <citation type="submission" date="2023-05" db="EMBL/GenBank/DDBJ databases">
        <authorList>
            <person name="Huff M."/>
        </authorList>
    </citation>
    <scope>NUCLEOTIDE SEQUENCE</scope>
</reference>
<proteinExistence type="predicted"/>
<protein>
    <recommendedName>
        <fullName evidence="1">Transposase MuDR plant domain-containing protein</fullName>
    </recommendedName>
</protein>
<evidence type="ECO:0000259" key="1">
    <source>
        <dbReference type="Pfam" id="PF03108"/>
    </source>
</evidence>
<evidence type="ECO:0000313" key="3">
    <source>
        <dbReference type="Proteomes" id="UP000834106"/>
    </source>
</evidence>
<keyword evidence="3" id="KW-1185">Reference proteome</keyword>
<dbReference type="InterPro" id="IPR004332">
    <property type="entry name" value="Transposase_MuDR"/>
</dbReference>
<feature type="domain" description="Transposase MuDR plant" evidence="1">
    <location>
        <begin position="76"/>
        <end position="135"/>
    </location>
</feature>
<sequence length="137" mass="15624">MAEINLLLFVSAAFRSNISDILQLLYLYSSYSLTFAVDELIECILEELEIGSGSESEENIGKLSFPEFIPGKRNPKLEIGLLFGSFEELKSAVRNHVVFNRVESIFKRNDKERFHCVCKEGCPWKLWASKLQGQDTV</sequence>
<dbReference type="EMBL" id="OU503050">
    <property type="protein sequence ID" value="CAI9777018.1"/>
    <property type="molecule type" value="Genomic_DNA"/>
</dbReference>
<dbReference type="Proteomes" id="UP000834106">
    <property type="component" value="Chromosome 15"/>
</dbReference>
<name>A0AAD1ZWT1_9LAMI</name>
<gene>
    <name evidence="2" type="ORF">FPE_LOCUS24448</name>
</gene>
<organism evidence="2 3">
    <name type="scientific">Fraxinus pennsylvanica</name>
    <dbReference type="NCBI Taxonomy" id="56036"/>
    <lineage>
        <taxon>Eukaryota</taxon>
        <taxon>Viridiplantae</taxon>
        <taxon>Streptophyta</taxon>
        <taxon>Embryophyta</taxon>
        <taxon>Tracheophyta</taxon>
        <taxon>Spermatophyta</taxon>
        <taxon>Magnoliopsida</taxon>
        <taxon>eudicotyledons</taxon>
        <taxon>Gunneridae</taxon>
        <taxon>Pentapetalae</taxon>
        <taxon>asterids</taxon>
        <taxon>lamiids</taxon>
        <taxon>Lamiales</taxon>
        <taxon>Oleaceae</taxon>
        <taxon>Oleeae</taxon>
        <taxon>Fraxinus</taxon>
    </lineage>
</organism>
<dbReference type="Pfam" id="PF03108">
    <property type="entry name" value="DBD_Tnp_Mut"/>
    <property type="match status" value="1"/>
</dbReference>